<name>A0A090VLZ2_9FLAO</name>
<organism evidence="1 2">
    <name type="scientific">Algibacter lectus</name>
    <dbReference type="NCBI Taxonomy" id="221126"/>
    <lineage>
        <taxon>Bacteria</taxon>
        <taxon>Pseudomonadati</taxon>
        <taxon>Bacteroidota</taxon>
        <taxon>Flavobacteriia</taxon>
        <taxon>Flavobacteriales</taxon>
        <taxon>Flavobacteriaceae</taxon>
        <taxon>Algibacter</taxon>
    </lineage>
</organism>
<evidence type="ECO:0000313" key="1">
    <source>
        <dbReference type="EMBL" id="GAL65028.1"/>
    </source>
</evidence>
<evidence type="ECO:0000313" key="2">
    <source>
        <dbReference type="Proteomes" id="UP000029644"/>
    </source>
</evidence>
<dbReference type="Proteomes" id="UP000029644">
    <property type="component" value="Unassembled WGS sequence"/>
</dbReference>
<sequence length="243" mass="29231">MFITKTAKFLNLAFRIKKLKTKYKNSALCLTENLVSIYTLRFIHKTVVSNLRKQETYIILIIFSLLIGCKDNKKEIDFQNRKTNSEWSKIEYKERNVEFKFPAKDYKIEHDTLKVDWLGNVHLQRWTFNTKNEKNYPNFGYSFSHYKYPEHNFTKEEIDEFFDGIVKNLMDALDAELIYNRQIDYHGNHGRELYYFMPSTKIYLTERTYLINNEQYALTVITKKEKILNKSIKTFLESFAILK</sequence>
<dbReference type="AlphaFoldDB" id="A0A090VLZ2"/>
<reference evidence="1 2" key="1">
    <citation type="journal article" date="2014" name="Genome Announc.">
        <title>Draft Genome Sequences of Marine Flavobacterium Algibacter lectus Strains SS8 and NR4.</title>
        <authorList>
            <person name="Takatani N."/>
            <person name="Nakanishi M."/>
            <person name="Meirelles P."/>
            <person name="Mino S."/>
            <person name="Suda W."/>
            <person name="Oshima K."/>
            <person name="Hattori M."/>
            <person name="Ohkuma M."/>
            <person name="Hosokawa M."/>
            <person name="Miyashita K."/>
            <person name="Thompson F.L."/>
            <person name="Niwa A."/>
            <person name="Sawabe T."/>
            <person name="Sawabe T."/>
        </authorList>
    </citation>
    <scope>NUCLEOTIDE SEQUENCE [LARGE SCALE GENOMIC DNA]</scope>
    <source>
        <strain evidence="1 2">JCM 19300</strain>
    </source>
</reference>
<dbReference type="EMBL" id="BBNQ01000030">
    <property type="protein sequence ID" value="GAL65028.1"/>
    <property type="molecule type" value="Genomic_DNA"/>
</dbReference>
<protein>
    <recommendedName>
        <fullName evidence="3">Lipoprotein</fullName>
    </recommendedName>
</protein>
<gene>
    <name evidence="1" type="ORF">JCM19300_2230</name>
</gene>
<accession>A0A090VLZ2</accession>
<proteinExistence type="predicted"/>
<comment type="caution">
    <text evidence="1">The sequence shown here is derived from an EMBL/GenBank/DDBJ whole genome shotgun (WGS) entry which is preliminary data.</text>
</comment>
<evidence type="ECO:0008006" key="3">
    <source>
        <dbReference type="Google" id="ProtNLM"/>
    </source>
</evidence>